<dbReference type="AlphaFoldDB" id="A0A0P1H7K5"/>
<accession>A0A0P1H7K5</accession>
<dbReference type="EMBL" id="CYSR01000011">
    <property type="protein sequence ID" value="CUH99168.1"/>
    <property type="molecule type" value="Genomic_DNA"/>
</dbReference>
<evidence type="ECO:0000313" key="1">
    <source>
        <dbReference type="EMBL" id="CUH99168.1"/>
    </source>
</evidence>
<name>A0A0P1H7K5_9RHOB</name>
<dbReference type="RefSeq" id="WP_145976985.1">
    <property type="nucleotide sequence ID" value="NZ_CYSR01000011.1"/>
</dbReference>
<sequence length="104" mass="11461">METFIPFGSGRLVAEEGEKALLFALLRHHKEADLRAVRSIRKIGSIPPSATVSTDGCYEPTSTNAAHSTSVRFAKNVPVSYSEKYSPERFSLGKQMSISKFVLQ</sequence>
<reference evidence="1 2" key="1">
    <citation type="submission" date="2015-09" db="EMBL/GenBank/DDBJ databases">
        <authorList>
            <consortium name="Swine Surveillance"/>
        </authorList>
    </citation>
    <scope>NUCLEOTIDE SEQUENCE [LARGE SCALE GENOMIC DNA]</scope>
    <source>
        <strain evidence="1 2">CECT 8399</strain>
    </source>
</reference>
<protein>
    <submittedName>
        <fullName evidence="1">Uncharacterized protein</fullName>
    </submittedName>
</protein>
<dbReference type="Proteomes" id="UP000051326">
    <property type="component" value="Unassembled WGS sequence"/>
</dbReference>
<organism evidence="1 2">
    <name type="scientific">Leisingera aquaemixtae</name>
    <dbReference type="NCBI Taxonomy" id="1396826"/>
    <lineage>
        <taxon>Bacteria</taxon>
        <taxon>Pseudomonadati</taxon>
        <taxon>Pseudomonadota</taxon>
        <taxon>Alphaproteobacteria</taxon>
        <taxon>Rhodobacterales</taxon>
        <taxon>Roseobacteraceae</taxon>
        <taxon>Leisingera</taxon>
    </lineage>
</organism>
<evidence type="ECO:0000313" key="2">
    <source>
        <dbReference type="Proteomes" id="UP000051326"/>
    </source>
</evidence>
<proteinExistence type="predicted"/>
<gene>
    <name evidence="1" type="ORF">PHA8399_01284</name>
</gene>